<dbReference type="Pfam" id="PF13185">
    <property type="entry name" value="GAF_2"/>
    <property type="match status" value="1"/>
</dbReference>
<reference evidence="4 5" key="1">
    <citation type="journal article" date="2020" name="Int. J. Syst. Evol. Microbiol.">
        <title>Reclassification of Streptomyces castelarensis and Streptomyces sporoclivatus as later heterotypic synonyms of Streptomyces antimycoticus.</title>
        <authorList>
            <person name="Komaki H."/>
            <person name="Tamura T."/>
        </authorList>
    </citation>
    <scope>NUCLEOTIDE SEQUENCE [LARGE SCALE GENOMIC DNA]</scope>
    <source>
        <strain evidence="4 5">NBRC 12839</strain>
    </source>
</reference>
<dbReference type="Gene3D" id="3.30.565.10">
    <property type="entry name" value="Histidine kinase-like ATPase, C-terminal domain"/>
    <property type="match status" value="1"/>
</dbReference>
<accession>A0A4D4JZU4</accession>
<evidence type="ECO:0008006" key="6">
    <source>
        <dbReference type="Google" id="ProtNLM"/>
    </source>
</evidence>
<evidence type="ECO:0000313" key="4">
    <source>
        <dbReference type="EMBL" id="GDY39569.1"/>
    </source>
</evidence>
<dbReference type="Gene3D" id="3.30.450.40">
    <property type="match status" value="1"/>
</dbReference>
<evidence type="ECO:0000313" key="5">
    <source>
        <dbReference type="Proteomes" id="UP000299290"/>
    </source>
</evidence>
<dbReference type="InterPro" id="IPR052016">
    <property type="entry name" value="Bact_Sigma-Reg"/>
</dbReference>
<dbReference type="Pfam" id="PF13581">
    <property type="entry name" value="HATPase_c_2"/>
    <property type="match status" value="1"/>
</dbReference>
<dbReference type="SUPFAM" id="SSF55781">
    <property type="entry name" value="GAF domain-like"/>
    <property type="match status" value="2"/>
</dbReference>
<feature type="domain" description="PPM-type phosphatase" evidence="3">
    <location>
        <begin position="394"/>
        <end position="606"/>
    </location>
</feature>
<evidence type="ECO:0000256" key="1">
    <source>
        <dbReference type="ARBA" id="ARBA00022801"/>
    </source>
</evidence>
<proteinExistence type="predicted"/>
<dbReference type="InterPro" id="IPR029016">
    <property type="entry name" value="GAF-like_dom_sf"/>
</dbReference>
<dbReference type="EMBL" id="BJHV01000001">
    <property type="protein sequence ID" value="GDY39569.1"/>
    <property type="molecule type" value="Genomic_DNA"/>
</dbReference>
<evidence type="ECO:0000259" key="3">
    <source>
        <dbReference type="SMART" id="SM00331"/>
    </source>
</evidence>
<protein>
    <recommendedName>
        <fullName evidence="6">PPM-type phosphatase domain-containing protein</fullName>
    </recommendedName>
</protein>
<evidence type="ECO:0000259" key="2">
    <source>
        <dbReference type="SMART" id="SM00065"/>
    </source>
</evidence>
<dbReference type="GO" id="GO:0016791">
    <property type="term" value="F:phosphatase activity"/>
    <property type="evidence" value="ECO:0007669"/>
    <property type="project" value="TreeGrafter"/>
</dbReference>
<dbReference type="InterPro" id="IPR036890">
    <property type="entry name" value="HATPase_C_sf"/>
</dbReference>
<dbReference type="AlphaFoldDB" id="A0A4D4JZU4"/>
<dbReference type="SUPFAM" id="SSF55874">
    <property type="entry name" value="ATPase domain of HSP90 chaperone/DNA topoisomerase II/histidine kinase"/>
    <property type="match status" value="1"/>
</dbReference>
<organism evidence="4 5">
    <name type="scientific">Streptomyces antimycoticus</name>
    <dbReference type="NCBI Taxonomy" id="68175"/>
    <lineage>
        <taxon>Bacteria</taxon>
        <taxon>Bacillati</taxon>
        <taxon>Actinomycetota</taxon>
        <taxon>Actinomycetes</taxon>
        <taxon>Kitasatosporales</taxon>
        <taxon>Streptomycetaceae</taxon>
        <taxon>Streptomyces</taxon>
        <taxon>Streptomyces violaceusniger group</taxon>
    </lineage>
</organism>
<dbReference type="RefSeq" id="WP_137963754.1">
    <property type="nucleotide sequence ID" value="NZ_BJHV01000001.1"/>
</dbReference>
<sequence>MPPAAGNGEPYRSPPSPPSDVAAFEALLADALRQAILDLDSITGIVYLMEDNGEWLRAAMIGGAPPAIFAMPERMTSDAPYASSTACRTGTVIVFGEPVVRADDPGLARVVPFPYAVASTPLQAHGSRFGALTLIRIPSRVGLMSDEKRQRLRGIGDRLARNLAPLTEHCLPLPNTATPVLLPVFSSNSRQPCGQTTVWGVSDAPGSSGMTLMYQLHKLSAALNQATETHDVVVVARSRLMHPYRAQSLILNIVSDGRLWVAGHCGIASNHLRQFHGSSSDSPTPVADAVHGRDPLLFPDRAHLLAAYPGAPDDGQRAWAFLPLRSSGNPVGVCCLGFAEERVFEPEEQAVMMMMADLLGQALDRARLSEREHALAESLQRGLLPRILRDLPEMITTARYLPARPTVGAGGDWYDGITLPDGRICLMVGDVEGHGVESSAVMGQLRSAVLAYARENHGPAAILTRTSQLLAELDTELLATCCCVRMDVADGSAEVALAGHPAPLVRRPDGHVDTLDAPADVPLGVHSATPYRAYETTLTPGSMLLLYTDGLTPRQSSEAVAGVRTLLAAGSRDNERNLEGLADRLIASTPQPPERYDDAVLLLARYERAALDSQHRISRMEIQRHDLQGVRATRAFMRDNLRSWGRDAMTDDLELMASEVVTNALIHADSDVELRLRDYPDHVRLEVRDSDVSPPVPSSLSTVEEENAQAEHGRGLIIVDGLATAWGSSPSGRGKTVWLELSTRDGA</sequence>
<dbReference type="InterPro" id="IPR003594">
    <property type="entry name" value="HATPase_dom"/>
</dbReference>
<keyword evidence="5" id="KW-1185">Reference proteome</keyword>
<comment type="caution">
    <text evidence="4">The sequence shown here is derived from an EMBL/GenBank/DDBJ whole genome shotgun (WGS) entry which is preliminary data.</text>
</comment>
<keyword evidence="1" id="KW-0378">Hydrolase</keyword>
<dbReference type="CDD" id="cd16936">
    <property type="entry name" value="HATPase_RsbW-like"/>
    <property type="match status" value="1"/>
</dbReference>
<gene>
    <name evidence="4" type="ORF">SANT12839_004510</name>
</gene>
<dbReference type="PANTHER" id="PTHR43156">
    <property type="entry name" value="STAGE II SPORULATION PROTEIN E-RELATED"/>
    <property type="match status" value="1"/>
</dbReference>
<dbReference type="Pfam" id="PF07228">
    <property type="entry name" value="SpoIIE"/>
    <property type="match status" value="1"/>
</dbReference>
<dbReference type="InterPro" id="IPR036457">
    <property type="entry name" value="PPM-type-like_dom_sf"/>
</dbReference>
<dbReference type="InterPro" id="IPR003018">
    <property type="entry name" value="GAF"/>
</dbReference>
<dbReference type="PANTHER" id="PTHR43156:SF2">
    <property type="entry name" value="STAGE II SPORULATION PROTEIN E"/>
    <property type="match status" value="1"/>
</dbReference>
<dbReference type="SMART" id="SM00331">
    <property type="entry name" value="PP2C_SIG"/>
    <property type="match status" value="1"/>
</dbReference>
<dbReference type="SUPFAM" id="SSF81606">
    <property type="entry name" value="PP2C-like"/>
    <property type="match status" value="1"/>
</dbReference>
<name>A0A4D4JZU4_9ACTN</name>
<dbReference type="Proteomes" id="UP000299290">
    <property type="component" value="Unassembled WGS sequence"/>
</dbReference>
<dbReference type="Gene3D" id="3.60.40.10">
    <property type="entry name" value="PPM-type phosphatase domain"/>
    <property type="match status" value="1"/>
</dbReference>
<feature type="domain" description="GAF" evidence="2">
    <location>
        <begin position="211"/>
        <end position="373"/>
    </location>
</feature>
<dbReference type="InterPro" id="IPR001932">
    <property type="entry name" value="PPM-type_phosphatase-like_dom"/>
</dbReference>
<dbReference type="SMART" id="SM00065">
    <property type="entry name" value="GAF"/>
    <property type="match status" value="1"/>
</dbReference>